<feature type="transmembrane region" description="Helical" evidence="1">
    <location>
        <begin position="525"/>
        <end position="544"/>
    </location>
</feature>
<feature type="transmembrane region" description="Helical" evidence="1">
    <location>
        <begin position="129"/>
        <end position="148"/>
    </location>
</feature>
<name>A0A1Q9D9M1_SYMMI</name>
<feature type="transmembrane region" description="Helical" evidence="1">
    <location>
        <begin position="486"/>
        <end position="513"/>
    </location>
</feature>
<feature type="transmembrane region" description="Helical" evidence="1">
    <location>
        <begin position="451"/>
        <end position="474"/>
    </location>
</feature>
<keyword evidence="1" id="KW-1133">Transmembrane helix</keyword>
<feature type="transmembrane region" description="Helical" evidence="1">
    <location>
        <begin position="94"/>
        <end position="117"/>
    </location>
</feature>
<keyword evidence="1" id="KW-0472">Membrane</keyword>
<evidence type="ECO:0000313" key="2">
    <source>
        <dbReference type="EMBL" id="OLP91840.1"/>
    </source>
</evidence>
<dbReference type="OrthoDB" id="425381at2759"/>
<keyword evidence="1" id="KW-0812">Transmembrane</keyword>
<sequence>MVRLRHPGSAQVLCDQGLFRATSALQILSGLGKVFAEGLTGVIGAAQASDALGTMEAAAGDTPFMGTEPVNQVEVFISHTWGSARWQKYMSMCYFLNLGLAVKATAIVWLLAITSLALSQVSILCGQEYLFPIITELPLLVFFMFFFFGQHFCGQLWAPSFWLDKLCIHQTKEELKAQQVAALPVFVARSSRMLVLWDDSYFERLWCNMEMATFAKYSESPEKMEFLPLWLAPWLLSSMLLDLLGVTLLRLTETFLTSEEHVEVAIKYGEMLFGESYEVSVFCHSFLEVFPDFVCYLPVALPTLLSFRNKIQAHKLMLEQMATFEFRNAKCSVEADRPLVEEQIALHFQPDQDTEVIVAGSSENAEQEVEPRALRAESLERFNNYVQGPLRAVVLDCIGDTHDVPLYLCYLCFLPMTTYNAVTVSPVAFAECFSSAKTFGFSSRLDMCICFGLAFVLAQLLAYPVTFPVLLHLLHKVERVSEAFSIRLLLGVIASGFAYAYAFFCSGIIWGATFVLWQRFTPGRLVAYILVIAILVLQLWFFFGRRRRAFGSCRCVEYKGGEDSKPFLAVHCYDGA</sequence>
<protein>
    <submittedName>
        <fullName evidence="2">Uncharacterized protein</fullName>
    </submittedName>
</protein>
<dbReference type="AlphaFoldDB" id="A0A1Q9D9M1"/>
<organism evidence="2 3">
    <name type="scientific">Symbiodinium microadriaticum</name>
    <name type="common">Dinoflagellate</name>
    <name type="synonym">Zooxanthella microadriatica</name>
    <dbReference type="NCBI Taxonomy" id="2951"/>
    <lineage>
        <taxon>Eukaryota</taxon>
        <taxon>Sar</taxon>
        <taxon>Alveolata</taxon>
        <taxon>Dinophyceae</taxon>
        <taxon>Suessiales</taxon>
        <taxon>Symbiodiniaceae</taxon>
        <taxon>Symbiodinium</taxon>
    </lineage>
</organism>
<keyword evidence="3" id="KW-1185">Reference proteome</keyword>
<evidence type="ECO:0000313" key="3">
    <source>
        <dbReference type="Proteomes" id="UP000186817"/>
    </source>
</evidence>
<reference evidence="2 3" key="1">
    <citation type="submission" date="2016-02" db="EMBL/GenBank/DDBJ databases">
        <title>Genome analysis of coral dinoflagellate symbionts highlights evolutionary adaptations to a symbiotic lifestyle.</title>
        <authorList>
            <person name="Aranda M."/>
            <person name="Li Y."/>
            <person name="Liew Y.J."/>
            <person name="Baumgarten S."/>
            <person name="Simakov O."/>
            <person name="Wilson M."/>
            <person name="Piel J."/>
            <person name="Ashoor H."/>
            <person name="Bougouffa S."/>
            <person name="Bajic V.B."/>
            <person name="Ryu T."/>
            <person name="Ravasi T."/>
            <person name="Bayer T."/>
            <person name="Micklem G."/>
            <person name="Kim H."/>
            <person name="Bhak J."/>
            <person name="Lajeunesse T.C."/>
            <person name="Voolstra C.R."/>
        </authorList>
    </citation>
    <scope>NUCLEOTIDE SEQUENCE [LARGE SCALE GENOMIC DNA]</scope>
    <source>
        <strain evidence="2 3">CCMP2467</strain>
    </source>
</reference>
<accession>A0A1Q9D9M1</accession>
<comment type="caution">
    <text evidence="2">The sequence shown here is derived from an EMBL/GenBank/DDBJ whole genome shotgun (WGS) entry which is preliminary data.</text>
</comment>
<gene>
    <name evidence="2" type="ORF">AK812_SmicGene26420</name>
</gene>
<dbReference type="EMBL" id="LSRX01000647">
    <property type="protein sequence ID" value="OLP91840.1"/>
    <property type="molecule type" value="Genomic_DNA"/>
</dbReference>
<evidence type="ECO:0000256" key="1">
    <source>
        <dbReference type="SAM" id="Phobius"/>
    </source>
</evidence>
<dbReference type="Proteomes" id="UP000186817">
    <property type="component" value="Unassembled WGS sequence"/>
</dbReference>
<proteinExistence type="predicted"/>